<keyword evidence="1" id="KW-0812">Transmembrane</keyword>
<dbReference type="RefSeq" id="WP_368499595.1">
    <property type="nucleotide sequence ID" value="NZ_CP162511.1"/>
</dbReference>
<proteinExistence type="predicted"/>
<keyword evidence="1" id="KW-1133">Transmembrane helix</keyword>
<gene>
    <name evidence="2" type="ORF">ABFY20_08980</name>
</gene>
<organism evidence="2">
    <name type="scientific">Herbiconiux sp. A18JL235</name>
    <dbReference type="NCBI Taxonomy" id="3152363"/>
    <lineage>
        <taxon>Bacteria</taxon>
        <taxon>Bacillati</taxon>
        <taxon>Actinomycetota</taxon>
        <taxon>Actinomycetes</taxon>
        <taxon>Micrococcales</taxon>
        <taxon>Microbacteriaceae</taxon>
        <taxon>Herbiconiux</taxon>
    </lineage>
</organism>
<accession>A0AB39BL39</accession>
<evidence type="ECO:0000313" key="2">
    <source>
        <dbReference type="EMBL" id="XDI07219.1"/>
    </source>
</evidence>
<dbReference type="EMBL" id="CP162511">
    <property type="protein sequence ID" value="XDI07219.1"/>
    <property type="molecule type" value="Genomic_DNA"/>
</dbReference>
<dbReference type="AlphaFoldDB" id="A0AB39BL39"/>
<name>A0AB39BL39_9MICO</name>
<keyword evidence="1" id="KW-0472">Membrane</keyword>
<feature type="transmembrane region" description="Helical" evidence="1">
    <location>
        <begin position="43"/>
        <end position="63"/>
    </location>
</feature>
<reference evidence="2" key="1">
    <citation type="submission" date="2024-05" db="EMBL/GenBank/DDBJ databases">
        <title>Herbiconiux sp. A18JL235.</title>
        <authorList>
            <person name="Zhang G."/>
        </authorList>
    </citation>
    <scope>NUCLEOTIDE SEQUENCE</scope>
    <source>
        <strain evidence="2">A18JL235</strain>
    </source>
</reference>
<evidence type="ECO:0000256" key="1">
    <source>
        <dbReference type="SAM" id="Phobius"/>
    </source>
</evidence>
<protein>
    <submittedName>
        <fullName evidence="2">Uncharacterized protein</fullName>
    </submittedName>
</protein>
<sequence>MQENRRFKPFWRWEVFLFAMVLVSAMAANVVTRADWPVLTPVLTVLLLALAVAFAAALVVPLLRGSGRDSENTLRTLGSLEPVPLSEIAAAAGDDTPVHRMELEGSERRQTSIDAAQATSRTLRAVLTPDASRWLGRELRVAVDLVGDDGRVYRAGFVPRHVDARLNRLVHPLAAEGRVAEVPVRLIGTARPFTVEITA</sequence>